<comment type="caution">
    <text evidence="1">The sequence shown here is derived from an EMBL/GenBank/DDBJ whole genome shotgun (WGS) entry which is preliminary data.</text>
</comment>
<accession>A0A844Z9D4</accession>
<name>A0A844Z9D4_9SPHN</name>
<evidence type="ECO:0000313" key="1">
    <source>
        <dbReference type="EMBL" id="MXO83806.1"/>
    </source>
</evidence>
<organism evidence="1 2">
    <name type="scientific">Pontixanthobacter aestiaquae</name>
    <dbReference type="NCBI Taxonomy" id="1509367"/>
    <lineage>
        <taxon>Bacteria</taxon>
        <taxon>Pseudomonadati</taxon>
        <taxon>Pseudomonadota</taxon>
        <taxon>Alphaproteobacteria</taxon>
        <taxon>Sphingomonadales</taxon>
        <taxon>Erythrobacteraceae</taxon>
        <taxon>Pontixanthobacter</taxon>
    </lineage>
</organism>
<reference evidence="1 2" key="1">
    <citation type="submission" date="2019-12" db="EMBL/GenBank/DDBJ databases">
        <title>Genomic-based taxomic classification of the family Erythrobacteraceae.</title>
        <authorList>
            <person name="Xu L."/>
        </authorList>
    </citation>
    <scope>NUCLEOTIDE SEQUENCE [LARGE SCALE GENOMIC DNA]</scope>
    <source>
        <strain evidence="1 2">KCTC 42006</strain>
    </source>
</reference>
<gene>
    <name evidence="1" type="ORF">GRI35_10565</name>
</gene>
<protein>
    <submittedName>
        <fullName evidence="1">Uncharacterized protein</fullName>
    </submittedName>
</protein>
<dbReference type="Proteomes" id="UP000460290">
    <property type="component" value="Unassembled WGS sequence"/>
</dbReference>
<dbReference type="AlphaFoldDB" id="A0A844Z9D4"/>
<sequence>MGIAFAASSAPTVARDAEKASMCLLEKGGAEATAVFVNLGSKGFVPTAAQMSAFNRAMASCEKRHGWTREQTFDAGAHTGFVLRFRQVDSASRAAGMTASRRAVLLEGATLFHRGPALRKEWPQFNGWLNRHTGVRFADFRKTSEFAFFDAYLGVLSSAHRFENS</sequence>
<dbReference type="EMBL" id="WTYZ01000001">
    <property type="protein sequence ID" value="MXO83806.1"/>
    <property type="molecule type" value="Genomic_DNA"/>
</dbReference>
<proteinExistence type="predicted"/>
<keyword evidence="2" id="KW-1185">Reference proteome</keyword>
<evidence type="ECO:0000313" key="2">
    <source>
        <dbReference type="Proteomes" id="UP000460290"/>
    </source>
</evidence>